<evidence type="ECO:0000256" key="9">
    <source>
        <dbReference type="ARBA" id="ARBA00031665"/>
    </source>
</evidence>
<dbReference type="InterPro" id="IPR000757">
    <property type="entry name" value="Beta-glucanase-like"/>
</dbReference>
<keyword evidence="6" id="KW-0326">Glycosidase</keyword>
<evidence type="ECO:0000256" key="10">
    <source>
        <dbReference type="PIRSR" id="PIRSR608264-1"/>
    </source>
</evidence>
<dbReference type="Proteomes" id="UP000177273">
    <property type="component" value="Unassembled WGS sequence"/>
</dbReference>
<comment type="catalytic activity">
    <reaction evidence="1">
        <text>Hydrolysis of (1-&gt;4)-beta-D-glucosidic linkages in beta-D-glucans containing (1-&gt;3)- and (1-&gt;4)-bonds.</text>
        <dbReference type="EC" id="3.2.1.73"/>
    </reaction>
</comment>
<dbReference type="InterPro" id="IPR008263">
    <property type="entry name" value="GH16_AS"/>
</dbReference>
<dbReference type="PROSITE" id="PS51762">
    <property type="entry name" value="GH16_2"/>
    <property type="match status" value="1"/>
</dbReference>
<feature type="active site" description="Nucleophile" evidence="10">
    <location>
        <position position="141"/>
    </location>
</feature>
<evidence type="ECO:0000256" key="4">
    <source>
        <dbReference type="ARBA" id="ARBA00014569"/>
    </source>
</evidence>
<dbReference type="NCBIfam" id="NF047856">
    <property type="entry name" value="BGlucanaseBglS"/>
    <property type="match status" value="1"/>
</dbReference>
<dbReference type="SUPFAM" id="SSF49899">
    <property type="entry name" value="Concanavalin A-like lectins/glucanases"/>
    <property type="match status" value="1"/>
</dbReference>
<evidence type="ECO:0000256" key="8">
    <source>
        <dbReference type="ARBA" id="ARBA00029771"/>
    </source>
</evidence>
<dbReference type="PROSITE" id="PS01034">
    <property type="entry name" value="GH16_1"/>
    <property type="match status" value="1"/>
</dbReference>
<comment type="caution">
    <text evidence="12">The sequence shown here is derived from an EMBL/GenBank/DDBJ whole genome shotgun (WGS) entry which is preliminary data.</text>
</comment>
<dbReference type="CDD" id="cd02175">
    <property type="entry name" value="GH16_lichenase"/>
    <property type="match status" value="1"/>
</dbReference>
<dbReference type="Pfam" id="PF00722">
    <property type="entry name" value="Glyco_hydro_16"/>
    <property type="match status" value="1"/>
</dbReference>
<evidence type="ECO:0000259" key="11">
    <source>
        <dbReference type="PROSITE" id="PS51762"/>
    </source>
</evidence>
<feature type="active site" description="Proton donor" evidence="10">
    <location>
        <position position="145"/>
    </location>
</feature>
<dbReference type="PRINTS" id="PR00737">
    <property type="entry name" value="GLHYDRLASE16"/>
</dbReference>
<dbReference type="InterPro" id="IPR008264">
    <property type="entry name" value="Beta_glucanase"/>
</dbReference>
<dbReference type="EMBL" id="MKIQ01000004">
    <property type="protein sequence ID" value="OFI47633.1"/>
    <property type="molecule type" value="Genomic_DNA"/>
</dbReference>
<sequence length="395" mass="45233">MEKSKSKIVKCILLVITVVITGKVNIVRVEATNIFEGESFSQRFDYYDPDTMEIADGWSNGSMFNCTWRNSNVRFTNGSMNLFINNDVSGSLTRYSGAEVRTQQYFQYGMYEVKMKPIKNDGVVSSFFTYTGPTDGTPWDEIDIEFLGRDTSKVQFNYFTNGEGDHEYVYDLGFDASNTSHTYGFDWQKDHITWYVDGNPVYTATKDIPTHAGKIMLNVWPGTGVDDWLKPFDGKTPITAQYDYMSFKKSASTSQQTSGYINWETDAAWDQYLLEKDNSATTVYRHNRKDQWAYLTGKLSNQVTNPKKYRMKLNFIEGNILALTVKVKDIYGNEQEIGQVSYSDYEKGMKEFELPVDYVGKISQIILMINSNPNQLDLRYDADCRVEILDAGLSN</sequence>
<dbReference type="OrthoDB" id="9809583at2"/>
<dbReference type="AlphaFoldDB" id="A0A9Q5JHI9"/>
<evidence type="ECO:0000256" key="1">
    <source>
        <dbReference type="ARBA" id="ARBA00000481"/>
    </source>
</evidence>
<gene>
    <name evidence="12" type="ORF">BG262_09250</name>
</gene>
<evidence type="ECO:0000256" key="2">
    <source>
        <dbReference type="ARBA" id="ARBA00006865"/>
    </source>
</evidence>
<dbReference type="InterPro" id="IPR044791">
    <property type="entry name" value="Beta-glucanase/XTH"/>
</dbReference>
<name>A0A9Q5JHI9_9LACT</name>
<evidence type="ECO:0000256" key="6">
    <source>
        <dbReference type="ARBA" id="ARBA00023295"/>
    </source>
</evidence>
<evidence type="ECO:0000313" key="12">
    <source>
        <dbReference type="EMBL" id="OFI47633.1"/>
    </source>
</evidence>
<dbReference type="GO" id="GO:0005975">
    <property type="term" value="P:carbohydrate metabolic process"/>
    <property type="evidence" value="ECO:0007669"/>
    <property type="project" value="InterPro"/>
</dbReference>
<dbReference type="PANTHER" id="PTHR31062">
    <property type="entry name" value="XYLOGLUCAN ENDOTRANSGLUCOSYLASE/HYDROLASE PROTEIN 8-RELATED"/>
    <property type="match status" value="1"/>
</dbReference>
<evidence type="ECO:0000313" key="13">
    <source>
        <dbReference type="Proteomes" id="UP000177273"/>
    </source>
</evidence>
<feature type="domain" description="GH16" evidence="11">
    <location>
        <begin position="29"/>
        <end position="253"/>
    </location>
</feature>
<organism evidence="12 13">
    <name type="scientific">Floricoccus penangensis</name>
    <dbReference type="NCBI Taxonomy" id="1859475"/>
    <lineage>
        <taxon>Bacteria</taxon>
        <taxon>Bacillati</taxon>
        <taxon>Bacillota</taxon>
        <taxon>Bacilli</taxon>
        <taxon>Lactobacillales</taxon>
        <taxon>Streptococcaceae</taxon>
        <taxon>Floricoccus</taxon>
    </lineage>
</organism>
<reference evidence="13" key="1">
    <citation type="submission" date="2016-09" db="EMBL/GenBank/DDBJ databases">
        <title>Draft genome sequence of a novel species of the family Streptococcaceae isolated from flowers.</title>
        <authorList>
            <person name="Chuah L.-O."/>
            <person name="Yap K.-P."/>
            <person name="Thong K.L."/>
            <person name="Liong M.T."/>
            <person name="Ahmad R."/>
            <person name="Rusul G."/>
        </authorList>
    </citation>
    <scope>NUCLEOTIDE SEQUENCE [LARGE SCALE GENOMIC DNA]</scope>
    <source>
        <strain evidence="13">HibF3</strain>
    </source>
</reference>
<dbReference type="GO" id="GO:0042972">
    <property type="term" value="F:licheninase activity"/>
    <property type="evidence" value="ECO:0007669"/>
    <property type="project" value="UniProtKB-EC"/>
</dbReference>
<proteinExistence type="inferred from homology"/>
<keyword evidence="13" id="KW-1185">Reference proteome</keyword>
<dbReference type="Gene3D" id="2.60.120.200">
    <property type="match status" value="1"/>
</dbReference>
<evidence type="ECO:0000256" key="5">
    <source>
        <dbReference type="ARBA" id="ARBA00022801"/>
    </source>
</evidence>
<protein>
    <recommendedName>
        <fullName evidence="4">Beta-glucanase</fullName>
        <ecNumber evidence="3">3.2.1.73</ecNumber>
    </recommendedName>
    <alternativeName>
        <fullName evidence="9">1,3-1,4-beta-D-glucan 4-glucanohydrolase</fullName>
    </alternativeName>
    <alternativeName>
        <fullName evidence="8">Endo-beta-1,3-1,4 glucanase</fullName>
    </alternativeName>
    <alternativeName>
        <fullName evidence="7">Lichenase</fullName>
    </alternativeName>
</protein>
<dbReference type="EC" id="3.2.1.73" evidence="3"/>
<dbReference type="RefSeq" id="WP_070787276.1">
    <property type="nucleotide sequence ID" value="NZ_MKIQ01000004.1"/>
</dbReference>
<evidence type="ECO:0000256" key="3">
    <source>
        <dbReference type="ARBA" id="ARBA00012690"/>
    </source>
</evidence>
<keyword evidence="5" id="KW-0378">Hydrolase</keyword>
<dbReference type="InterPro" id="IPR013320">
    <property type="entry name" value="ConA-like_dom_sf"/>
</dbReference>
<accession>A0A9Q5JHI9</accession>
<comment type="similarity">
    <text evidence="2">Belongs to the glycosyl hydrolase 16 family.</text>
</comment>
<evidence type="ECO:0000256" key="7">
    <source>
        <dbReference type="ARBA" id="ARBA00029722"/>
    </source>
</evidence>